<dbReference type="EMBL" id="CP139781">
    <property type="protein sequence ID" value="WRQ86463.1"/>
    <property type="molecule type" value="Genomic_DNA"/>
</dbReference>
<reference evidence="2 3" key="1">
    <citation type="submission" date="2021-08" db="EMBL/GenBank/DDBJ databases">
        <authorList>
            <person name="Zhang D."/>
            <person name="Zhang A."/>
            <person name="Wang L."/>
        </authorList>
    </citation>
    <scope>NUCLEOTIDE SEQUENCE [LARGE SCALE GENOMIC DNA]</scope>
    <source>
        <strain evidence="2 3">WL0086</strain>
    </source>
</reference>
<accession>A0ABZ1C549</accession>
<evidence type="ECO:0000256" key="1">
    <source>
        <dbReference type="SAM" id="SignalP"/>
    </source>
</evidence>
<keyword evidence="1" id="KW-0732">Signal</keyword>
<keyword evidence="3" id="KW-1185">Reference proteome</keyword>
<organism evidence="2 3">
    <name type="scientific">Actomonas aquatica</name>
    <dbReference type="NCBI Taxonomy" id="2866162"/>
    <lineage>
        <taxon>Bacteria</taxon>
        <taxon>Pseudomonadati</taxon>
        <taxon>Verrucomicrobiota</taxon>
        <taxon>Opitutia</taxon>
        <taxon>Opitutales</taxon>
        <taxon>Opitutaceae</taxon>
        <taxon>Actomonas</taxon>
    </lineage>
</organism>
<evidence type="ECO:0000313" key="3">
    <source>
        <dbReference type="Proteomes" id="UP000738431"/>
    </source>
</evidence>
<gene>
    <name evidence="2" type="ORF">K1X11_016730</name>
</gene>
<feature type="signal peptide" evidence="1">
    <location>
        <begin position="1"/>
        <end position="20"/>
    </location>
</feature>
<dbReference type="RefSeq" id="WP_221031384.1">
    <property type="nucleotide sequence ID" value="NZ_CP139781.1"/>
</dbReference>
<reference evidence="2 3" key="2">
    <citation type="submission" date="2023-12" db="EMBL/GenBank/DDBJ databases">
        <title>Description of an unclassified Opitutus bacterium of Verrucomicrobiota.</title>
        <authorList>
            <person name="Zhang D.-F."/>
        </authorList>
    </citation>
    <scope>NUCLEOTIDE SEQUENCE [LARGE SCALE GENOMIC DNA]</scope>
    <source>
        <strain evidence="2 3">WL0086</strain>
    </source>
</reference>
<evidence type="ECO:0008006" key="4">
    <source>
        <dbReference type="Google" id="ProtNLM"/>
    </source>
</evidence>
<dbReference type="Proteomes" id="UP000738431">
    <property type="component" value="Chromosome"/>
</dbReference>
<proteinExistence type="predicted"/>
<evidence type="ECO:0000313" key="2">
    <source>
        <dbReference type="EMBL" id="WRQ86463.1"/>
    </source>
</evidence>
<name>A0ABZ1C549_9BACT</name>
<protein>
    <recommendedName>
        <fullName evidence="4">Neutral/alkaline non-lysosomal ceramidase N-terminal domain-containing protein</fullName>
    </recommendedName>
</protein>
<feature type="chain" id="PRO_5047274715" description="Neutral/alkaline non-lysosomal ceramidase N-terminal domain-containing protein" evidence="1">
    <location>
        <begin position="21"/>
        <end position="427"/>
    </location>
</feature>
<sequence length="427" mass="45749">MKRPLLLSLCAVFLAATLSAASATTSSSLRVGVGRADITPRAGIDRAIAMGGKEVVVENIHDPLTANVVVFEQADARVALVSLDLIAVNPAVFDDIRAGLERDHGITQTLCAVTHTHGSGRPTDGQHERLVSLTLQAAADAIAALEPAIVGHANGELNEGYNRRIVQPDGTVEMMWNNKDHIPSHPVDDTLGVLSIRRAADGQPIATLVNYAVHPVISMNFEELIISADWPGAMARKVEAELGGHCIFLLGAAGDINPYEADMFRYATPAETFAKIEEVASRVAAEVVRTHASLEPADLSADATLAYDSYTLPLGLRRDGPHGEKSHEVELATFLLGQRHAIVTIPGELFVELGMDLRERSPAASTWVMANAYGSSGYIPTMHAACQGGYGATWGTFLEFGAGERLVHQALVSLLYQMEKVKPLEQR</sequence>